<dbReference type="KEGG" id="simp:C6571_10835"/>
<keyword evidence="2" id="KW-0479">Metal-binding</keyword>
<dbReference type="CDD" id="cd13848">
    <property type="entry name" value="CuRO_1_CopA"/>
    <property type="match status" value="1"/>
</dbReference>
<dbReference type="InterPro" id="IPR006376">
    <property type="entry name" value="Cu-R_CopA"/>
</dbReference>
<dbReference type="Gene3D" id="2.60.40.420">
    <property type="entry name" value="Cupredoxins - blue copper proteins"/>
    <property type="match status" value="3"/>
</dbReference>
<feature type="domain" description="Plastocyanin-like" evidence="5">
    <location>
        <begin position="184"/>
        <end position="357"/>
    </location>
</feature>
<dbReference type="PANTHER" id="PTHR11709:SF394">
    <property type="entry name" value="FI03373P-RELATED"/>
    <property type="match status" value="1"/>
</dbReference>
<protein>
    <submittedName>
        <fullName evidence="8">Copper resistance system multicopper oxidase</fullName>
    </submittedName>
</protein>
<dbReference type="EMBL" id="CP027669">
    <property type="protein sequence ID" value="AVO41714.1"/>
    <property type="molecule type" value="Genomic_DNA"/>
</dbReference>
<dbReference type="GO" id="GO:0005507">
    <property type="term" value="F:copper ion binding"/>
    <property type="evidence" value="ECO:0007669"/>
    <property type="project" value="InterPro"/>
</dbReference>
<dbReference type="Pfam" id="PF07732">
    <property type="entry name" value="Cu-oxidase_3"/>
    <property type="match status" value="1"/>
</dbReference>
<accession>A0A2S0N0N7</accession>
<sequence length="623" mass="68435">MLFPPFSPIKAAFSSRRRFVQGLAAGGVLASASPWLQAAQLLGQRRASSGTPELRGTEFSLEIAELPVNFTGKARVATAINGSIPAPTLRWREGDTVTIRVTNRLREATSIHWHGMILPFQMDGVPGISFAGIPPGETFTYRFKVEQSGTFWYHSHSGMQEQTGMYGAIVIEPRDGESIRADRDHVVQLSDWTDEHPMRVFAKLKTQGDYYNFNQPTAPDFFRDVSRDGAKAALAKRKMWNEMRMSPTDLSDLSSDTLTYLMNGTTPAGNWNGAFLPGERVRLRFINGAANTFYDVRIPGLKLTVVQSDGVNVEPVTVDEFRFGPGETYDVIVQPKDDAYTVFAQSMERTGYARGTLSVRTGLEAPVPQVDPVVALSMADMMGSMGGMPGMDHGASSGMAEVGHGAMAGMAGMPGMDHSVMKGMDHGSMKGMDHSAMSGMGMSKGSVPPSQTVRHARTEYGASTDMRVDMPRTNLDDPGVGLRNNGRRVLTLADLHTVGGPLDPRGAEREIELHLTGNMERYTWSLDGLEFGQSTPVHMSYGERVRVILHNDTMMTHPMHLHGVWSELENSDGSFQARRHTIPVQPAQRISFLVTADALGRWAWHCHLAFHMDAGMFREVVIS</sequence>
<dbReference type="Pfam" id="PF00394">
    <property type="entry name" value="Cu-oxidase"/>
    <property type="match status" value="1"/>
</dbReference>
<gene>
    <name evidence="8" type="ORF">C6571_10835</name>
</gene>
<reference evidence="8 9" key="1">
    <citation type="submission" date="2018-03" db="EMBL/GenBank/DDBJ databases">
        <title>Genome sequencing of Simplicispira sp.</title>
        <authorList>
            <person name="Kim S.-J."/>
            <person name="Heo J."/>
            <person name="Kwon S.-W."/>
        </authorList>
    </citation>
    <scope>NUCLEOTIDE SEQUENCE [LARGE SCALE GENOMIC DNA]</scope>
    <source>
        <strain evidence="8 9">SC1-8</strain>
    </source>
</reference>
<evidence type="ECO:0000256" key="1">
    <source>
        <dbReference type="ARBA" id="ARBA00004418"/>
    </source>
</evidence>
<dbReference type="InterPro" id="IPR002355">
    <property type="entry name" value="Cu_oxidase_Cu_BS"/>
</dbReference>
<dbReference type="OrthoDB" id="9757546at2"/>
<dbReference type="InterPro" id="IPR011707">
    <property type="entry name" value="Cu-oxidase-like_N"/>
</dbReference>
<dbReference type="Proteomes" id="UP000239326">
    <property type="component" value="Chromosome"/>
</dbReference>
<keyword evidence="9" id="KW-1185">Reference proteome</keyword>
<evidence type="ECO:0000313" key="9">
    <source>
        <dbReference type="Proteomes" id="UP000239326"/>
    </source>
</evidence>
<dbReference type="InterPro" id="IPR001117">
    <property type="entry name" value="Cu-oxidase_2nd"/>
</dbReference>
<dbReference type="InterPro" id="IPR034284">
    <property type="entry name" value="CuRO_1_CopA"/>
</dbReference>
<dbReference type="Pfam" id="PF07731">
    <property type="entry name" value="Cu-oxidase_2"/>
    <property type="match status" value="1"/>
</dbReference>
<dbReference type="InterPro" id="IPR033138">
    <property type="entry name" value="Cu_oxidase_CS"/>
</dbReference>
<dbReference type="AlphaFoldDB" id="A0A2S0N0N7"/>
<keyword evidence="3" id="KW-0560">Oxidoreductase</keyword>
<comment type="subcellular location">
    <subcellularLocation>
        <location evidence="1">Periplasm</location>
    </subcellularLocation>
</comment>
<dbReference type="CDD" id="cd13896">
    <property type="entry name" value="CuRO_3_CopA"/>
    <property type="match status" value="1"/>
</dbReference>
<dbReference type="GO" id="GO:0016491">
    <property type="term" value="F:oxidoreductase activity"/>
    <property type="evidence" value="ECO:0007669"/>
    <property type="project" value="UniProtKB-KW"/>
</dbReference>
<feature type="domain" description="Plastocyanin-like" evidence="7">
    <location>
        <begin position="66"/>
        <end position="175"/>
    </location>
</feature>
<name>A0A2S0N0N7_9BURK</name>
<dbReference type="RefSeq" id="WP_106446691.1">
    <property type="nucleotide sequence ID" value="NZ_CP027669.1"/>
</dbReference>
<dbReference type="PROSITE" id="PS51318">
    <property type="entry name" value="TAT"/>
    <property type="match status" value="1"/>
</dbReference>
<dbReference type="PANTHER" id="PTHR11709">
    <property type="entry name" value="MULTI-COPPER OXIDASE"/>
    <property type="match status" value="1"/>
</dbReference>
<evidence type="ECO:0000259" key="6">
    <source>
        <dbReference type="Pfam" id="PF07731"/>
    </source>
</evidence>
<evidence type="ECO:0000259" key="7">
    <source>
        <dbReference type="Pfam" id="PF07732"/>
    </source>
</evidence>
<feature type="domain" description="Plastocyanin-like" evidence="6">
    <location>
        <begin position="509"/>
        <end position="622"/>
    </location>
</feature>
<dbReference type="InterPro" id="IPR011706">
    <property type="entry name" value="Cu-oxidase_C"/>
</dbReference>
<evidence type="ECO:0000313" key="8">
    <source>
        <dbReference type="EMBL" id="AVO41714.1"/>
    </source>
</evidence>
<evidence type="ECO:0000256" key="3">
    <source>
        <dbReference type="ARBA" id="ARBA00023002"/>
    </source>
</evidence>
<proteinExistence type="predicted"/>
<evidence type="ECO:0000256" key="4">
    <source>
        <dbReference type="ARBA" id="ARBA00023008"/>
    </source>
</evidence>
<dbReference type="InterPro" id="IPR006311">
    <property type="entry name" value="TAT_signal"/>
</dbReference>
<dbReference type="PROSITE" id="PS00080">
    <property type="entry name" value="MULTICOPPER_OXIDASE2"/>
    <property type="match status" value="1"/>
</dbReference>
<keyword evidence="4" id="KW-0186">Copper</keyword>
<dbReference type="InterPro" id="IPR045087">
    <property type="entry name" value="Cu-oxidase_fam"/>
</dbReference>
<dbReference type="InterPro" id="IPR034282">
    <property type="entry name" value="CuRO_2_CopA"/>
</dbReference>
<dbReference type="SUPFAM" id="SSF49503">
    <property type="entry name" value="Cupredoxins"/>
    <property type="match status" value="3"/>
</dbReference>
<dbReference type="InterPro" id="IPR008972">
    <property type="entry name" value="Cupredoxin"/>
</dbReference>
<organism evidence="8 9">
    <name type="scientific">Simplicispira suum</name>
    <dbReference type="NCBI Taxonomy" id="2109915"/>
    <lineage>
        <taxon>Bacteria</taxon>
        <taxon>Pseudomonadati</taxon>
        <taxon>Pseudomonadota</taxon>
        <taxon>Betaproteobacteria</taxon>
        <taxon>Burkholderiales</taxon>
        <taxon>Comamonadaceae</taxon>
        <taxon>Simplicispira</taxon>
    </lineage>
</organism>
<dbReference type="GO" id="GO:0042597">
    <property type="term" value="C:periplasmic space"/>
    <property type="evidence" value="ECO:0007669"/>
    <property type="project" value="UniProtKB-SubCell"/>
</dbReference>
<dbReference type="InterPro" id="IPR034279">
    <property type="entry name" value="CuRO_3_CopA"/>
</dbReference>
<dbReference type="PROSITE" id="PS00079">
    <property type="entry name" value="MULTICOPPER_OXIDASE1"/>
    <property type="match status" value="2"/>
</dbReference>
<evidence type="ECO:0000256" key="2">
    <source>
        <dbReference type="ARBA" id="ARBA00022723"/>
    </source>
</evidence>
<evidence type="ECO:0000259" key="5">
    <source>
        <dbReference type="Pfam" id="PF00394"/>
    </source>
</evidence>
<dbReference type="NCBIfam" id="TIGR01480">
    <property type="entry name" value="copper_res_A"/>
    <property type="match status" value="1"/>
</dbReference>
<dbReference type="CDD" id="cd13874">
    <property type="entry name" value="CuRO_2_CopA"/>
    <property type="match status" value="1"/>
</dbReference>